<reference evidence="2 3" key="1">
    <citation type="journal article" date="2019" name="Sci. Rep.">
        <title>Orb-weaving spider Araneus ventricosus genome elucidates the spidroin gene catalogue.</title>
        <authorList>
            <person name="Kono N."/>
            <person name="Nakamura H."/>
            <person name="Ohtoshi R."/>
            <person name="Moran D.A.P."/>
            <person name="Shinohara A."/>
            <person name="Yoshida Y."/>
            <person name="Fujiwara M."/>
            <person name="Mori M."/>
            <person name="Tomita M."/>
            <person name="Arakawa K."/>
        </authorList>
    </citation>
    <scope>NUCLEOTIDE SEQUENCE [LARGE SCALE GENOMIC DNA]</scope>
</reference>
<organism evidence="2 3">
    <name type="scientific">Araneus ventricosus</name>
    <name type="common">Orbweaver spider</name>
    <name type="synonym">Epeira ventricosa</name>
    <dbReference type="NCBI Taxonomy" id="182803"/>
    <lineage>
        <taxon>Eukaryota</taxon>
        <taxon>Metazoa</taxon>
        <taxon>Ecdysozoa</taxon>
        <taxon>Arthropoda</taxon>
        <taxon>Chelicerata</taxon>
        <taxon>Arachnida</taxon>
        <taxon>Araneae</taxon>
        <taxon>Araneomorphae</taxon>
        <taxon>Entelegynae</taxon>
        <taxon>Araneoidea</taxon>
        <taxon>Araneidae</taxon>
        <taxon>Araneus</taxon>
    </lineage>
</organism>
<dbReference type="AlphaFoldDB" id="A0A4Y2G6I4"/>
<name>A0A4Y2G6I4_ARAVE</name>
<dbReference type="GO" id="GO:0003677">
    <property type="term" value="F:DNA binding"/>
    <property type="evidence" value="ECO:0007669"/>
    <property type="project" value="InterPro"/>
</dbReference>
<dbReference type="InterPro" id="IPR009044">
    <property type="entry name" value="ssDNA-bd_transcriptional_reg"/>
</dbReference>
<evidence type="ECO:0000313" key="2">
    <source>
        <dbReference type="EMBL" id="GBM48228.1"/>
    </source>
</evidence>
<accession>A0A4Y2G6I4</accession>
<dbReference type="Proteomes" id="UP000499080">
    <property type="component" value="Unassembled WGS sequence"/>
</dbReference>
<sequence length="149" mass="16576">MEMKLASDGLLNKRLTRKVLSTLCSLHVRKEIQTHLHQLTRGILSEAAPAKKPSTVSNTDGFTADSIPPHHFHIGEDNYAVVSDFGDVINVHIRKFRTDENGRIFPTKTGVSFSPYVWESLVTEMENSSLPSDTGKVVIVRDILFLSTA</sequence>
<evidence type="ECO:0000259" key="1">
    <source>
        <dbReference type="Pfam" id="PF02229"/>
    </source>
</evidence>
<dbReference type="EMBL" id="BGPR01001207">
    <property type="protein sequence ID" value="GBM48228.1"/>
    <property type="molecule type" value="Genomic_DNA"/>
</dbReference>
<feature type="domain" description="Transcriptional coactivator p15 (PC4) C-terminal" evidence="1">
    <location>
        <begin position="74"/>
        <end position="122"/>
    </location>
</feature>
<comment type="caution">
    <text evidence="2">The sequence shown here is derived from an EMBL/GenBank/DDBJ whole genome shotgun (WGS) entry which is preliminary data.</text>
</comment>
<dbReference type="Pfam" id="PF02229">
    <property type="entry name" value="PC4"/>
    <property type="match status" value="1"/>
</dbReference>
<dbReference type="OrthoDB" id="2505440at2759"/>
<dbReference type="InterPro" id="IPR003173">
    <property type="entry name" value="PC4_C"/>
</dbReference>
<keyword evidence="3" id="KW-1185">Reference proteome</keyword>
<proteinExistence type="predicted"/>
<dbReference type="GO" id="GO:0006355">
    <property type="term" value="P:regulation of DNA-templated transcription"/>
    <property type="evidence" value="ECO:0007669"/>
    <property type="project" value="InterPro"/>
</dbReference>
<gene>
    <name evidence="2" type="ORF">AVEN_72495_1</name>
</gene>
<evidence type="ECO:0000313" key="3">
    <source>
        <dbReference type="Proteomes" id="UP000499080"/>
    </source>
</evidence>
<protein>
    <recommendedName>
        <fullName evidence="1">Transcriptional coactivator p15 (PC4) C-terminal domain-containing protein</fullName>
    </recommendedName>
</protein>
<dbReference type="SUPFAM" id="SSF54447">
    <property type="entry name" value="ssDNA-binding transcriptional regulator domain"/>
    <property type="match status" value="1"/>
</dbReference>
<dbReference type="Gene3D" id="2.30.31.10">
    <property type="entry name" value="Transcriptional Coactivator Pc4, Chain A"/>
    <property type="match status" value="1"/>
</dbReference>